<accession>A0A5E7PZP8</accession>
<evidence type="ECO:0000313" key="2">
    <source>
        <dbReference type="Proteomes" id="UP000377224"/>
    </source>
</evidence>
<proteinExistence type="predicted"/>
<evidence type="ECO:0000313" key="1">
    <source>
        <dbReference type="EMBL" id="VVP52233.1"/>
    </source>
</evidence>
<protein>
    <submittedName>
        <fullName evidence="1">Uncharacterized protein</fullName>
    </submittedName>
</protein>
<gene>
    <name evidence="1" type="ORF">PS896_05442</name>
</gene>
<reference evidence="1 2" key="1">
    <citation type="submission" date="2019-09" db="EMBL/GenBank/DDBJ databases">
        <authorList>
            <person name="Chandra G."/>
            <person name="Truman W A."/>
        </authorList>
    </citation>
    <scope>NUCLEOTIDE SEQUENCE [LARGE SCALE GENOMIC DNA]</scope>
    <source>
        <strain evidence="1">PS896</strain>
    </source>
</reference>
<dbReference type="AlphaFoldDB" id="A0A5E7PZP8"/>
<name>A0A5E7PZP8_PSEFL</name>
<dbReference type="Proteomes" id="UP000377224">
    <property type="component" value="Unassembled WGS sequence"/>
</dbReference>
<organism evidence="1 2">
    <name type="scientific">Pseudomonas fluorescens</name>
    <dbReference type="NCBI Taxonomy" id="294"/>
    <lineage>
        <taxon>Bacteria</taxon>
        <taxon>Pseudomonadati</taxon>
        <taxon>Pseudomonadota</taxon>
        <taxon>Gammaproteobacteria</taxon>
        <taxon>Pseudomonadales</taxon>
        <taxon>Pseudomonadaceae</taxon>
        <taxon>Pseudomonas</taxon>
    </lineage>
</organism>
<sequence length="210" mass="23601">MQVLIVWATLGKRKLNFMALFYRALYLLLFGHVQYPGDFDCVSLKFGAAHYSTAAVGKKVPTPKSIDPETENRSFHMVFRSHHCTWRAEQCEDFRGGVAKQQSQYSQGYSPSSPCSFSTCVRSNIYQRLKFQGKRLHSGFMPGENFTDREVMSHTSIFPGLESRGFFNLDAVHFDAVVLASRPVKLRACRSALAPSNVRVMCVALASSMP</sequence>
<dbReference type="EMBL" id="CABVIN010000010">
    <property type="protein sequence ID" value="VVP52233.1"/>
    <property type="molecule type" value="Genomic_DNA"/>
</dbReference>